<proteinExistence type="predicted"/>
<reference evidence="1" key="1">
    <citation type="submission" date="2020-10" db="EMBL/GenBank/DDBJ databases">
        <authorList>
            <person name="Gilroy R."/>
        </authorList>
    </citation>
    <scope>NUCLEOTIDE SEQUENCE</scope>
    <source>
        <strain evidence="1">ChiHile30-977</strain>
    </source>
</reference>
<evidence type="ECO:0008006" key="3">
    <source>
        <dbReference type="Google" id="ProtNLM"/>
    </source>
</evidence>
<reference evidence="1" key="2">
    <citation type="journal article" date="2021" name="PeerJ">
        <title>Extensive microbial diversity within the chicken gut microbiome revealed by metagenomics and culture.</title>
        <authorList>
            <person name="Gilroy R."/>
            <person name="Ravi A."/>
            <person name="Getino M."/>
            <person name="Pursley I."/>
            <person name="Horton D.L."/>
            <person name="Alikhan N.F."/>
            <person name="Baker D."/>
            <person name="Gharbi K."/>
            <person name="Hall N."/>
            <person name="Watson M."/>
            <person name="Adriaenssens E.M."/>
            <person name="Foster-Nyarko E."/>
            <person name="Jarju S."/>
            <person name="Secka A."/>
            <person name="Antonio M."/>
            <person name="Oren A."/>
            <person name="Chaudhuri R.R."/>
            <person name="La Ragione R."/>
            <person name="Hildebrand F."/>
            <person name="Pallen M.J."/>
        </authorList>
    </citation>
    <scope>NUCLEOTIDE SEQUENCE</scope>
    <source>
        <strain evidence="1">ChiHile30-977</strain>
    </source>
</reference>
<dbReference type="InterPro" id="IPR045507">
    <property type="entry name" value="DUF6483"/>
</dbReference>
<organism evidence="1 2">
    <name type="scientific">Candidatus Avichristensenella intestinipullorum</name>
    <dbReference type="NCBI Taxonomy" id="2840693"/>
    <lineage>
        <taxon>Bacteria</taxon>
        <taxon>Bacillati</taxon>
        <taxon>Bacillota</taxon>
        <taxon>Clostridia</taxon>
        <taxon>Candidatus Avichristensenella</taxon>
    </lineage>
</organism>
<dbReference type="Pfam" id="PF20092">
    <property type="entry name" value="DUF6483"/>
    <property type="match status" value="1"/>
</dbReference>
<comment type="caution">
    <text evidence="1">The sequence shown here is derived from an EMBL/GenBank/DDBJ whole genome shotgun (WGS) entry which is preliminary data.</text>
</comment>
<dbReference type="AlphaFoldDB" id="A0A9D0YY31"/>
<name>A0A9D0YY31_9FIRM</name>
<gene>
    <name evidence="1" type="ORF">IAA66_04975</name>
</gene>
<evidence type="ECO:0000313" key="2">
    <source>
        <dbReference type="Proteomes" id="UP000886819"/>
    </source>
</evidence>
<accession>A0A9D0YY31</accession>
<dbReference type="EMBL" id="DVFI01000077">
    <property type="protein sequence ID" value="HIQ62923.1"/>
    <property type="molecule type" value="Genomic_DNA"/>
</dbReference>
<sequence>MIFQRDYVLRMIEMMGEFVRKVCSLARDADALAELNEASRRGCGMPLDMLGAAEPDTLAALLEEPQRLFGAELLLLRARVESRTHTDDALLPLRSQAVRLLGTLTETDFMTRACELTCQILHDALDALDADSLLAAAGLCERAGRFDRAEDAWFALLERDGARAGEVARFYDRLEALPDAALAQGGLPRAELAEGRASLAR</sequence>
<dbReference type="Proteomes" id="UP000886819">
    <property type="component" value="Unassembled WGS sequence"/>
</dbReference>
<protein>
    <recommendedName>
        <fullName evidence="3">Tetratricopeptide repeat protein</fullName>
    </recommendedName>
</protein>
<evidence type="ECO:0000313" key="1">
    <source>
        <dbReference type="EMBL" id="HIQ62923.1"/>
    </source>
</evidence>